<name>F8Q8M0_SERL3</name>
<accession>F8Q8M0</accession>
<reference evidence="2" key="1">
    <citation type="journal article" date="2011" name="Science">
        <title>The plant cell wall-decomposing machinery underlies the functional diversity of forest fungi.</title>
        <authorList>
            <person name="Eastwood D.C."/>
            <person name="Floudas D."/>
            <person name="Binder M."/>
            <person name="Majcherczyk A."/>
            <person name="Schneider P."/>
            <person name="Aerts A."/>
            <person name="Asiegbu F.O."/>
            <person name="Baker S.E."/>
            <person name="Barry K."/>
            <person name="Bendiksby M."/>
            <person name="Blumentritt M."/>
            <person name="Coutinho P.M."/>
            <person name="Cullen D."/>
            <person name="de Vries R.P."/>
            <person name="Gathman A."/>
            <person name="Goodell B."/>
            <person name="Henrissat B."/>
            <person name="Ihrmark K."/>
            <person name="Kauserud H."/>
            <person name="Kohler A."/>
            <person name="LaButti K."/>
            <person name="Lapidus A."/>
            <person name="Lavin J.L."/>
            <person name="Lee Y.-H."/>
            <person name="Lindquist E."/>
            <person name="Lilly W."/>
            <person name="Lucas S."/>
            <person name="Morin E."/>
            <person name="Murat C."/>
            <person name="Oguiza J.A."/>
            <person name="Park J."/>
            <person name="Pisabarro A.G."/>
            <person name="Riley R."/>
            <person name="Rosling A."/>
            <person name="Salamov A."/>
            <person name="Schmidt O."/>
            <person name="Schmutz J."/>
            <person name="Skrede I."/>
            <person name="Stenlid J."/>
            <person name="Wiebenga A."/>
            <person name="Xie X."/>
            <person name="Kuees U."/>
            <person name="Hibbett D.S."/>
            <person name="Hoffmeister D."/>
            <person name="Hoegberg N."/>
            <person name="Martin F."/>
            <person name="Grigoriev I.V."/>
            <person name="Watkinson S.C."/>
        </authorList>
    </citation>
    <scope>NUCLEOTIDE SEQUENCE [LARGE SCALE GENOMIC DNA]</scope>
    <source>
        <strain evidence="2">strain S7.3</strain>
    </source>
</reference>
<evidence type="ECO:0000313" key="1">
    <source>
        <dbReference type="EMBL" id="EGN95908.1"/>
    </source>
</evidence>
<gene>
    <name evidence="1" type="ORF">SERLA73DRAFT_142917</name>
</gene>
<dbReference type="HOGENOM" id="CLU_3002252_0_0_1"/>
<protein>
    <submittedName>
        <fullName evidence="1">Uncharacterized protein</fullName>
    </submittedName>
</protein>
<evidence type="ECO:0000313" key="2">
    <source>
        <dbReference type="Proteomes" id="UP000008063"/>
    </source>
</evidence>
<dbReference type="Proteomes" id="UP000008063">
    <property type="component" value="Unassembled WGS sequence"/>
</dbReference>
<dbReference type="EMBL" id="GL945485">
    <property type="protein sequence ID" value="EGN95908.1"/>
    <property type="molecule type" value="Genomic_DNA"/>
</dbReference>
<keyword evidence="2" id="KW-1185">Reference proteome</keyword>
<organism evidence="2">
    <name type="scientific">Serpula lacrymans var. lacrymans (strain S7.3)</name>
    <name type="common">Dry rot fungus</name>
    <dbReference type="NCBI Taxonomy" id="936435"/>
    <lineage>
        <taxon>Eukaryota</taxon>
        <taxon>Fungi</taxon>
        <taxon>Dikarya</taxon>
        <taxon>Basidiomycota</taxon>
        <taxon>Agaricomycotina</taxon>
        <taxon>Agaricomycetes</taxon>
        <taxon>Agaricomycetidae</taxon>
        <taxon>Boletales</taxon>
        <taxon>Coniophorineae</taxon>
        <taxon>Serpulaceae</taxon>
        <taxon>Serpula</taxon>
    </lineage>
</organism>
<dbReference type="InParanoid" id="F8Q8M0"/>
<feature type="non-terminal residue" evidence="1">
    <location>
        <position position="57"/>
    </location>
</feature>
<dbReference type="AlphaFoldDB" id="F8Q8M0"/>
<sequence length="57" mass="6434">MALRDLTNDSLKQDMLSGNICDYVSREYHRAQSGLRDIPAGDAESLYRQSKTPFADI</sequence>
<proteinExistence type="predicted"/>